<organism evidence="1 2">
    <name type="scientific">Coccidioides immitis RMSCC 2394</name>
    <dbReference type="NCBI Taxonomy" id="404692"/>
    <lineage>
        <taxon>Eukaryota</taxon>
        <taxon>Fungi</taxon>
        <taxon>Dikarya</taxon>
        <taxon>Ascomycota</taxon>
        <taxon>Pezizomycotina</taxon>
        <taxon>Eurotiomycetes</taxon>
        <taxon>Eurotiomycetidae</taxon>
        <taxon>Onygenales</taxon>
        <taxon>Onygenaceae</taxon>
        <taxon>Coccidioides</taxon>
    </lineage>
</organism>
<reference evidence="2" key="1">
    <citation type="journal article" date="2010" name="Genome Res.">
        <title>Population genomic sequencing of Coccidioides fungi reveals recent hybridization and transposon control.</title>
        <authorList>
            <person name="Neafsey D.E."/>
            <person name="Barker B.M."/>
            <person name="Sharpton T.J."/>
            <person name="Stajich J.E."/>
            <person name="Park D.J."/>
            <person name="Whiston E."/>
            <person name="Hung C.-Y."/>
            <person name="McMahan C."/>
            <person name="White J."/>
            <person name="Sykes S."/>
            <person name="Heiman D."/>
            <person name="Young S."/>
            <person name="Zeng Q."/>
            <person name="Abouelleil A."/>
            <person name="Aftuck L."/>
            <person name="Bessette D."/>
            <person name="Brown A."/>
            <person name="FitzGerald M."/>
            <person name="Lui A."/>
            <person name="Macdonald J.P."/>
            <person name="Priest M."/>
            <person name="Orbach M.J."/>
            <person name="Galgiani J.N."/>
            <person name="Kirkland T.N."/>
            <person name="Cole G.T."/>
            <person name="Birren B.W."/>
            <person name="Henn M.R."/>
            <person name="Taylor J.W."/>
            <person name="Rounsley S.D."/>
        </authorList>
    </citation>
    <scope>NUCLEOTIDE SEQUENCE [LARGE SCALE GENOMIC DNA]</scope>
    <source>
        <strain evidence="2">RMSCC 2394</strain>
    </source>
</reference>
<protein>
    <submittedName>
        <fullName evidence="1">Uncharacterized protein</fullName>
    </submittedName>
</protein>
<evidence type="ECO:0000313" key="2">
    <source>
        <dbReference type="Proteomes" id="UP000054565"/>
    </source>
</evidence>
<gene>
    <name evidence="1" type="ORF">CIRG_08027</name>
</gene>
<dbReference type="AlphaFoldDB" id="A0A0J6YI34"/>
<evidence type="ECO:0000313" key="1">
    <source>
        <dbReference type="EMBL" id="KMP08346.1"/>
    </source>
</evidence>
<name>A0A0J6YI34_COCIT</name>
<dbReference type="EMBL" id="DS028097">
    <property type="protein sequence ID" value="KMP08346.1"/>
    <property type="molecule type" value="Genomic_DNA"/>
</dbReference>
<proteinExistence type="predicted"/>
<dbReference type="Proteomes" id="UP000054565">
    <property type="component" value="Unassembled WGS sequence"/>
</dbReference>
<accession>A0A0J6YI34</accession>
<sequence length="193" mass="21435">MPSTRTHKTHQSHAGLAPSRTWKLGHGRSLPFWACPRFSLAFRRSSALCRRSLWPLDSVWLVRRRKGKGDVKAAAPRRGQEPGHYPFKEPDGIFWIYNLTAARAATGPDYLAPSWAADPLIRWKRRRIGPRLISISVDAAEDAYYPDSPPYPGTKISLGSVNEAFPPSDVKPGSPITKHVGTHIYNALVSVAS</sequence>